<reference evidence="9 10" key="1">
    <citation type="submission" date="2017-07" db="EMBL/GenBank/DDBJ databases">
        <title>Genome Sequence of Arenibacter algicola Strain SMS7 Isolated from a culture of the Diatom Skeletonema marinoi.</title>
        <authorList>
            <person name="Topel M."/>
            <person name="Pinder M.I.M."/>
            <person name="Johansson O.N."/>
            <person name="Kourtchenko O."/>
            <person name="Godhe A."/>
            <person name="Clarke A.K."/>
        </authorList>
    </citation>
    <scope>NUCLEOTIDE SEQUENCE [LARGE SCALE GENOMIC DNA]</scope>
    <source>
        <strain evidence="9 10">SMS7</strain>
        <plasmid evidence="10">Plasmid psms7</plasmid>
    </source>
</reference>
<gene>
    <name evidence="9" type="ORF">AREALGSMS7_05054</name>
</gene>
<dbReference type="PROSITE" id="PS00397">
    <property type="entry name" value="RECOMBINASES_1"/>
    <property type="match status" value="1"/>
</dbReference>
<evidence type="ECO:0000313" key="10">
    <source>
        <dbReference type="Proteomes" id="UP000204551"/>
    </source>
</evidence>
<dbReference type="InterPro" id="IPR006119">
    <property type="entry name" value="Resolv_N"/>
</dbReference>
<dbReference type="Pfam" id="PF00239">
    <property type="entry name" value="Resolvase"/>
    <property type="match status" value="1"/>
</dbReference>
<evidence type="ECO:0000256" key="1">
    <source>
        <dbReference type="ARBA" id="ARBA00009913"/>
    </source>
</evidence>
<feature type="active site" description="O-(5'-phospho-DNA)-serine intermediate" evidence="6 7">
    <location>
        <position position="9"/>
    </location>
</feature>
<feature type="domain" description="Resolvase/invertase-type recombinase catalytic" evidence="8">
    <location>
        <begin position="1"/>
        <end position="135"/>
    </location>
</feature>
<evidence type="ECO:0000256" key="5">
    <source>
        <dbReference type="ARBA" id="ARBA00023172"/>
    </source>
</evidence>
<keyword evidence="2" id="KW-0229">DNA integration</keyword>
<dbReference type="PROSITE" id="PS51736">
    <property type="entry name" value="RECOMBINASES_3"/>
    <property type="match status" value="1"/>
</dbReference>
<dbReference type="InterPro" id="IPR036162">
    <property type="entry name" value="Resolvase-like_N_sf"/>
</dbReference>
<evidence type="ECO:0000313" key="9">
    <source>
        <dbReference type="EMBL" id="ASO08426.1"/>
    </source>
</evidence>
<dbReference type="InterPro" id="IPR006118">
    <property type="entry name" value="Recombinase_CS"/>
</dbReference>
<evidence type="ECO:0000256" key="2">
    <source>
        <dbReference type="ARBA" id="ARBA00022908"/>
    </source>
</evidence>
<name>A0A221V4Z8_9FLAO</name>
<geneLocation type="plasmid" evidence="10">
    <name>psms7</name>
</geneLocation>
<protein>
    <submittedName>
        <fullName evidence="9">DNA-invertase hin</fullName>
    </submittedName>
</protein>
<dbReference type="SUPFAM" id="SSF53041">
    <property type="entry name" value="Resolvase-like"/>
    <property type="match status" value="1"/>
</dbReference>
<evidence type="ECO:0000256" key="6">
    <source>
        <dbReference type="PIRSR" id="PIRSR606118-50"/>
    </source>
</evidence>
<dbReference type="RefSeq" id="WP_093980791.1">
    <property type="nucleotide sequence ID" value="NZ_CP022516.1"/>
</dbReference>
<dbReference type="FunFam" id="3.40.50.1390:FF:000001">
    <property type="entry name" value="DNA recombinase"/>
    <property type="match status" value="1"/>
</dbReference>
<comment type="similarity">
    <text evidence="1">Belongs to the site-specific recombinase resolvase family.</text>
</comment>
<dbReference type="PANTHER" id="PTHR30461:SF2">
    <property type="entry name" value="SERINE RECOMBINASE PINE-RELATED"/>
    <property type="match status" value="1"/>
</dbReference>
<dbReference type="Gene3D" id="3.40.50.1390">
    <property type="entry name" value="Resolvase, N-terminal catalytic domain"/>
    <property type="match status" value="1"/>
</dbReference>
<proteinExistence type="inferred from homology"/>
<sequence length="195" mass="22265">MTVGYARVSTPEQKLEAQIALLEKEGCEKIYTDIASGTRDDRKGLNEMLKYMRKGDTILTYKNDRVFRSLRNMVELIDRFNEAGVHFKSLSEPEFDTTSANGKFLLQIFAAVAEFERNLISERTKVGLDNARKRNKLLGRPKGAKVETIEKYHYAKHLYENQGVSIDNACKRAKLGKTSFYRVEKSLMADSTVKP</sequence>
<evidence type="ECO:0000256" key="4">
    <source>
        <dbReference type="ARBA" id="ARBA00023125"/>
    </source>
</evidence>
<accession>A0A221V4Z8</accession>
<dbReference type="SMART" id="SM00857">
    <property type="entry name" value="Resolvase"/>
    <property type="match status" value="1"/>
</dbReference>
<dbReference type="AlphaFoldDB" id="A0A221V4Z8"/>
<dbReference type="Proteomes" id="UP000204551">
    <property type="component" value="Plasmid pSMS7"/>
</dbReference>
<dbReference type="CDD" id="cd03768">
    <property type="entry name" value="SR_ResInv"/>
    <property type="match status" value="1"/>
</dbReference>
<evidence type="ECO:0000256" key="3">
    <source>
        <dbReference type="ARBA" id="ARBA00023100"/>
    </source>
</evidence>
<dbReference type="EMBL" id="CP022516">
    <property type="protein sequence ID" value="ASO08426.1"/>
    <property type="molecule type" value="Genomic_DNA"/>
</dbReference>
<keyword evidence="9" id="KW-0614">Plasmid</keyword>
<keyword evidence="3" id="KW-0230">DNA invertase</keyword>
<dbReference type="KEGG" id="aalg:AREALGSMS7_05054"/>
<dbReference type="GO" id="GO:0000150">
    <property type="term" value="F:DNA strand exchange activity"/>
    <property type="evidence" value="ECO:0007669"/>
    <property type="project" value="UniProtKB-KW"/>
</dbReference>
<organism evidence="9 10">
    <name type="scientific">Arenibacter algicola</name>
    <dbReference type="NCBI Taxonomy" id="616991"/>
    <lineage>
        <taxon>Bacteria</taxon>
        <taxon>Pseudomonadati</taxon>
        <taxon>Bacteroidota</taxon>
        <taxon>Flavobacteriia</taxon>
        <taxon>Flavobacteriales</taxon>
        <taxon>Flavobacteriaceae</taxon>
        <taxon>Arenibacter</taxon>
    </lineage>
</organism>
<keyword evidence="4" id="KW-0238">DNA-binding</keyword>
<dbReference type="GO" id="GO:0003677">
    <property type="term" value="F:DNA binding"/>
    <property type="evidence" value="ECO:0007669"/>
    <property type="project" value="UniProtKB-KW"/>
</dbReference>
<keyword evidence="5" id="KW-0233">DNA recombination</keyword>
<dbReference type="InterPro" id="IPR050639">
    <property type="entry name" value="SSR_resolvase"/>
</dbReference>
<evidence type="ECO:0000256" key="7">
    <source>
        <dbReference type="PROSITE-ProRule" id="PRU10137"/>
    </source>
</evidence>
<dbReference type="PANTHER" id="PTHR30461">
    <property type="entry name" value="DNA-INVERTASE FROM LAMBDOID PROPHAGE"/>
    <property type="match status" value="1"/>
</dbReference>
<evidence type="ECO:0000259" key="8">
    <source>
        <dbReference type="PROSITE" id="PS51736"/>
    </source>
</evidence>
<dbReference type="GO" id="GO:0015074">
    <property type="term" value="P:DNA integration"/>
    <property type="evidence" value="ECO:0007669"/>
    <property type="project" value="UniProtKB-KW"/>
</dbReference>